<sequence>MTAATTPDVIEAPVYEGDPFAMESLLDPHKADGEVREMGPVVYIEKYDYYAITQFAPMQKALRDFRRLGSGDRPFYEDNPFRPKVLVLEDPPSHTLSKSVVMSVLSGENLVKFEKYFTAEAERLVDELLADGPVEIDAYHDLAVRYVLKVFPDMLGLPEDGRELLLKFGEGVFNVFGPASDFQREKLALAAEAQQWVEENTYRDRQDPNGIGAQIYAMVDEGKLEEEHARQLLKSIFAAGFDTTTASIASMFRAFGDNPEQWQLLKERPELLKDAWEESIRYYPASRYGGRAAYEEVVVGGTRIPKGAKILTMWLGAGRDPRQYDNPDEFRIDRDMKKGHLSFGFGIHTCAGNLIARLEAKCLLRAVLERVDSIELAGEPRRAVAYQAFGHEYVPVRLSPRR</sequence>
<evidence type="ECO:0000256" key="5">
    <source>
        <dbReference type="ARBA" id="ARBA00023004"/>
    </source>
</evidence>
<dbReference type="Gene3D" id="1.10.630.10">
    <property type="entry name" value="Cytochrome P450"/>
    <property type="match status" value="1"/>
</dbReference>
<dbReference type="GO" id="GO:0004497">
    <property type="term" value="F:monooxygenase activity"/>
    <property type="evidence" value="ECO:0007669"/>
    <property type="project" value="UniProtKB-KW"/>
</dbReference>
<dbReference type="InterPro" id="IPR001128">
    <property type="entry name" value="Cyt_P450"/>
</dbReference>
<evidence type="ECO:0000256" key="7">
    <source>
        <dbReference type="RuleBase" id="RU000461"/>
    </source>
</evidence>
<evidence type="ECO:0000256" key="4">
    <source>
        <dbReference type="ARBA" id="ARBA00023002"/>
    </source>
</evidence>
<dbReference type="Pfam" id="PF00067">
    <property type="entry name" value="p450"/>
    <property type="match status" value="1"/>
</dbReference>
<keyword evidence="6 7" id="KW-0503">Monooxygenase</keyword>
<organism evidence="8 9">
    <name type="scientific">Corynebacterium comes</name>
    <dbReference type="NCBI Taxonomy" id="2675218"/>
    <lineage>
        <taxon>Bacteria</taxon>
        <taxon>Bacillati</taxon>
        <taxon>Actinomycetota</taxon>
        <taxon>Actinomycetes</taxon>
        <taxon>Mycobacteriales</taxon>
        <taxon>Corynebacteriaceae</taxon>
        <taxon>Corynebacterium</taxon>
    </lineage>
</organism>
<dbReference type="InterPro" id="IPR036396">
    <property type="entry name" value="Cyt_P450_sf"/>
</dbReference>
<evidence type="ECO:0000256" key="2">
    <source>
        <dbReference type="ARBA" id="ARBA00022617"/>
    </source>
</evidence>
<evidence type="ECO:0000313" key="8">
    <source>
        <dbReference type="EMBL" id="QGU04151.1"/>
    </source>
</evidence>
<keyword evidence="3 7" id="KW-0479">Metal-binding</keyword>
<dbReference type="InterPro" id="IPR002397">
    <property type="entry name" value="Cyt_P450_B"/>
</dbReference>
<evidence type="ECO:0000256" key="1">
    <source>
        <dbReference type="ARBA" id="ARBA00010617"/>
    </source>
</evidence>
<dbReference type="PANTHER" id="PTHR46696">
    <property type="entry name" value="P450, PUTATIVE (EUROFUNG)-RELATED"/>
    <property type="match status" value="1"/>
</dbReference>
<dbReference type="PRINTS" id="PR00359">
    <property type="entry name" value="BP450"/>
</dbReference>
<keyword evidence="9" id="KW-1185">Reference proteome</keyword>
<dbReference type="PANTHER" id="PTHR46696:SF1">
    <property type="entry name" value="CYTOCHROME P450 YJIB-RELATED"/>
    <property type="match status" value="1"/>
</dbReference>
<dbReference type="SUPFAM" id="SSF48264">
    <property type="entry name" value="Cytochrome P450"/>
    <property type="match status" value="1"/>
</dbReference>
<dbReference type="GO" id="GO:0020037">
    <property type="term" value="F:heme binding"/>
    <property type="evidence" value="ECO:0007669"/>
    <property type="project" value="InterPro"/>
</dbReference>
<dbReference type="GO" id="GO:0016705">
    <property type="term" value="F:oxidoreductase activity, acting on paired donors, with incorporation or reduction of molecular oxygen"/>
    <property type="evidence" value="ECO:0007669"/>
    <property type="project" value="InterPro"/>
</dbReference>
<dbReference type="EMBL" id="CP046453">
    <property type="protein sequence ID" value="QGU04151.1"/>
    <property type="molecule type" value="Genomic_DNA"/>
</dbReference>
<keyword evidence="4 7" id="KW-0560">Oxidoreductase</keyword>
<dbReference type="RefSeq" id="WP_156227321.1">
    <property type="nucleotide sequence ID" value="NZ_CP046453.1"/>
</dbReference>
<evidence type="ECO:0000313" key="9">
    <source>
        <dbReference type="Proteomes" id="UP000425178"/>
    </source>
</evidence>
<reference evidence="8 9" key="1">
    <citation type="journal article" date="2021" name="Int. J. Syst. Evol. Microbiol.">
        <title>Classification of three corynebacterial strains isolated from a small paddock in North Rhine-Westphalia: proposal of &lt;i&gt;Corynebacterium kalinowskii&lt;/i&gt; sp. nov., &lt;i&gt;Corynebacterium comes&lt;/i&gt; sp. nov. and &lt;i&gt;Corynebacterium occultum&lt;/i&gt; sp. nov.</title>
        <authorList>
            <person name="Schaffert L."/>
            <person name="Ruwe M."/>
            <person name="Milse J."/>
            <person name="Hanuschka K."/>
            <person name="Ortseifen V."/>
            <person name="Droste J."/>
            <person name="Brandt D."/>
            <person name="Schl L."/>
            <person name="Kutter Y."/>
            <person name="Vinke S."/>
            <person name="Vieh P."/>
            <person name="Jacob L."/>
            <person name="L N.C."/>
            <person name="Schulte-Berndt E."/>
            <person name="Hain C."/>
            <person name="Linder M."/>
            <person name="Schmidt P."/>
            <person name="Wollenschl L."/>
            <person name="Luttermann T."/>
            <person name="Thieme E."/>
            <person name="Hassa J."/>
            <person name="Haak M."/>
            <person name="Wittchen M."/>
            <person name="Mentz A."/>
            <person name="Persicke M."/>
            <person name="Busche T."/>
            <person name="R C."/>
        </authorList>
    </citation>
    <scope>NUCLEOTIDE SEQUENCE [LARGE SCALE GENOMIC DNA]</scope>
    <source>
        <strain evidence="8 9">2019</strain>
    </source>
</reference>
<gene>
    <name evidence="8" type="ORF">CETAM_04400</name>
</gene>
<evidence type="ECO:0000256" key="3">
    <source>
        <dbReference type="ARBA" id="ARBA00022723"/>
    </source>
</evidence>
<keyword evidence="2 7" id="KW-0349">Heme</keyword>
<dbReference type="KEGG" id="ccoe:CETAM_04400"/>
<protein>
    <submittedName>
        <fullName evidence="8">Cytochrome P450 144</fullName>
        <ecNumber evidence="8">1.14.-.-</ecNumber>
    </submittedName>
</protein>
<name>A0A6B8VVM9_9CORY</name>
<dbReference type="EC" id="1.14.-.-" evidence="8"/>
<dbReference type="Proteomes" id="UP000425178">
    <property type="component" value="Chromosome"/>
</dbReference>
<dbReference type="PROSITE" id="PS00086">
    <property type="entry name" value="CYTOCHROME_P450"/>
    <property type="match status" value="1"/>
</dbReference>
<proteinExistence type="inferred from homology"/>
<accession>A0A6B8VVM9</accession>
<dbReference type="AlphaFoldDB" id="A0A6B8VVM9"/>
<dbReference type="InterPro" id="IPR017972">
    <property type="entry name" value="Cyt_P450_CS"/>
</dbReference>
<evidence type="ECO:0000256" key="6">
    <source>
        <dbReference type="ARBA" id="ARBA00023033"/>
    </source>
</evidence>
<dbReference type="GO" id="GO:0005506">
    <property type="term" value="F:iron ion binding"/>
    <property type="evidence" value="ECO:0007669"/>
    <property type="project" value="InterPro"/>
</dbReference>
<keyword evidence="5 7" id="KW-0408">Iron</keyword>
<comment type="similarity">
    <text evidence="1 7">Belongs to the cytochrome P450 family.</text>
</comment>